<dbReference type="KEGG" id="psac:PSM36_2261"/>
<evidence type="ECO:0000313" key="1">
    <source>
        <dbReference type="EMBL" id="SCD21066.1"/>
    </source>
</evidence>
<keyword evidence="2" id="KW-1185">Reference proteome</keyword>
<reference evidence="1 2" key="1">
    <citation type="submission" date="2016-08" db="EMBL/GenBank/DDBJ databases">
        <authorList>
            <person name="Seilhamer J.J."/>
        </authorList>
    </citation>
    <scope>NUCLEOTIDE SEQUENCE [LARGE SCALE GENOMIC DNA]</scope>
    <source>
        <strain evidence="1">M3/6</strain>
    </source>
</reference>
<proteinExistence type="predicted"/>
<gene>
    <name evidence="1" type="ORF">PSM36_2261</name>
</gene>
<accession>A0A1R3SXZ8</accession>
<dbReference type="STRING" id="1642647.PSM36_2261"/>
<sequence>MEKIVGINQRISINVIEMAIKACLDGSFTSEYAADLAAGEYQGTNRINKARTIIGKLTQRNPLFPFIKEHKQEYLTAIKYTGDKAIIYSALINAAYGFGYDAMVILGKFFHVQEQVSTNLIINRMSSIYASNRSLSNGLYCIMPMYIEAGLISRQKVGVYTRKEKEIVTSFARDLYAKSFFVNNPMLEEGDYDYAEHPYFEFI</sequence>
<dbReference type="Proteomes" id="UP000187464">
    <property type="component" value="Chromosome I"/>
</dbReference>
<protein>
    <submittedName>
        <fullName evidence="1">Uncharacterized protein</fullName>
    </submittedName>
</protein>
<organism evidence="1 2">
    <name type="scientific">Proteiniphilum saccharofermentans</name>
    <dbReference type="NCBI Taxonomy" id="1642647"/>
    <lineage>
        <taxon>Bacteria</taxon>
        <taxon>Pseudomonadati</taxon>
        <taxon>Bacteroidota</taxon>
        <taxon>Bacteroidia</taxon>
        <taxon>Bacteroidales</taxon>
        <taxon>Dysgonomonadaceae</taxon>
        <taxon>Proteiniphilum</taxon>
    </lineage>
</organism>
<name>A0A1R3SXZ8_9BACT</name>
<dbReference type="EMBL" id="LT605205">
    <property type="protein sequence ID" value="SCD21066.1"/>
    <property type="molecule type" value="Genomic_DNA"/>
</dbReference>
<dbReference type="RefSeq" id="WP_076930950.1">
    <property type="nucleotide sequence ID" value="NZ_LT605205.1"/>
</dbReference>
<dbReference type="AlphaFoldDB" id="A0A1R3SXZ8"/>
<evidence type="ECO:0000313" key="2">
    <source>
        <dbReference type="Proteomes" id="UP000187464"/>
    </source>
</evidence>